<organism evidence="2">
    <name type="scientific">Thermus islandicus</name>
    <dbReference type="NCBI Taxonomy" id="540988"/>
    <lineage>
        <taxon>Bacteria</taxon>
        <taxon>Thermotogati</taxon>
        <taxon>Deinococcota</taxon>
        <taxon>Deinococci</taxon>
        <taxon>Thermales</taxon>
        <taxon>Thermaceae</taxon>
        <taxon>Thermus</taxon>
    </lineage>
</organism>
<dbReference type="Gene3D" id="2.50.20.10">
    <property type="entry name" value="Lipoprotein localisation LolA/LolB/LppX"/>
    <property type="match status" value="1"/>
</dbReference>
<name>A0A7C2GIS4_9DEIN</name>
<accession>A0A7C2GIS4</accession>
<gene>
    <name evidence="2" type="ORF">ENP73_06665</name>
</gene>
<protein>
    <submittedName>
        <fullName evidence="2">Outer membrane lipoprotein carrier protein LolA</fullName>
    </submittedName>
</protein>
<feature type="signal peptide" evidence="1">
    <location>
        <begin position="1"/>
        <end position="18"/>
    </location>
</feature>
<keyword evidence="1" id="KW-0732">Signal</keyword>
<dbReference type="AlphaFoldDB" id="A0A7C2GIS4"/>
<comment type="caution">
    <text evidence="2">The sequence shown here is derived from an EMBL/GenBank/DDBJ whole genome shotgun (WGS) entry which is preliminary data.</text>
</comment>
<proteinExistence type="predicted"/>
<dbReference type="EMBL" id="DSKL01000255">
    <property type="protein sequence ID" value="HEH82652.1"/>
    <property type="molecule type" value="Genomic_DNA"/>
</dbReference>
<feature type="chain" id="PRO_5028214347" evidence="1">
    <location>
        <begin position="19"/>
        <end position="217"/>
    </location>
</feature>
<evidence type="ECO:0000313" key="2">
    <source>
        <dbReference type="EMBL" id="HEH82652.1"/>
    </source>
</evidence>
<keyword evidence="2" id="KW-0449">Lipoprotein</keyword>
<dbReference type="CDD" id="cd16324">
    <property type="entry name" value="LolA_fold-like"/>
    <property type="match status" value="1"/>
</dbReference>
<reference evidence="2" key="1">
    <citation type="journal article" date="2020" name="mSystems">
        <title>Genome- and Community-Level Interaction Insights into Carbon Utilization and Element Cycling Functions of Hydrothermarchaeota in Hydrothermal Sediment.</title>
        <authorList>
            <person name="Zhou Z."/>
            <person name="Liu Y."/>
            <person name="Xu W."/>
            <person name="Pan J."/>
            <person name="Luo Z.H."/>
            <person name="Li M."/>
        </authorList>
    </citation>
    <scope>NUCLEOTIDE SEQUENCE [LARGE SCALE GENOMIC DNA]</scope>
    <source>
        <strain evidence="2">SpSt-246</strain>
    </source>
</reference>
<evidence type="ECO:0000256" key="1">
    <source>
        <dbReference type="SAM" id="SignalP"/>
    </source>
</evidence>
<sequence>MRKTLAFLALGLLSTVLGQSVESILNAVQENLEKSPWEARLVGRIQAQDGSLQPVEVLLRAVLAGEKVLRLEFKKPPSLEGNFVVVTEKEVWNYLYLTNQLVIQPRAKARIEGLNANLTFLGDFRELAAKVQLRLEGEGTSEEGPVWRLAGRPREGGLGFTQAEILVLKADPRPVALTLRDAAGNPVAELRLLDFRRSRLSPAQLKRYPQDAQVVRR</sequence>